<dbReference type="RefSeq" id="WP_146918695.1">
    <property type="nucleotide sequence ID" value="NZ_CP042430.1"/>
</dbReference>
<keyword evidence="2" id="KW-1185">Reference proteome</keyword>
<protein>
    <submittedName>
        <fullName evidence="1">Uncharacterized protein</fullName>
    </submittedName>
</protein>
<dbReference type="AlphaFoldDB" id="A0A5B8U429"/>
<sequence>MSGDFDLLAASLRADARDVDGFFDVLVAKLGEVFPDGVEIERGGLLGRSGPKAVAVTLGDRRYEAERARRTVVCRRRTVVRGIALKSEDLDVDAWIDALSADLVDEAARSERARVALEELLNP</sequence>
<dbReference type="OrthoDB" id="9896136at2"/>
<dbReference type="EMBL" id="CP042430">
    <property type="protein sequence ID" value="QEC47814.1"/>
    <property type="molecule type" value="Genomic_DNA"/>
</dbReference>
<dbReference type="KEGG" id="bsol:FSW04_09700"/>
<accession>A0A5B8U429</accession>
<organism evidence="1 2">
    <name type="scientific">Baekduia soli</name>
    <dbReference type="NCBI Taxonomy" id="496014"/>
    <lineage>
        <taxon>Bacteria</taxon>
        <taxon>Bacillati</taxon>
        <taxon>Actinomycetota</taxon>
        <taxon>Thermoleophilia</taxon>
        <taxon>Solirubrobacterales</taxon>
        <taxon>Baekduiaceae</taxon>
        <taxon>Baekduia</taxon>
    </lineage>
</organism>
<evidence type="ECO:0000313" key="1">
    <source>
        <dbReference type="EMBL" id="QEC47814.1"/>
    </source>
</evidence>
<proteinExistence type="predicted"/>
<dbReference type="Proteomes" id="UP000321805">
    <property type="component" value="Chromosome"/>
</dbReference>
<name>A0A5B8U429_9ACTN</name>
<reference evidence="1 2" key="1">
    <citation type="journal article" date="2018" name="J. Microbiol.">
        <title>Baekduia soli gen. nov., sp. nov., a novel bacterium isolated from the soil of Baekdu Mountain and proposal of a novel family name, Baekduiaceae fam. nov.</title>
        <authorList>
            <person name="An D.S."/>
            <person name="Siddiqi M.Z."/>
            <person name="Kim K.H."/>
            <person name="Yu H.S."/>
            <person name="Im W.T."/>
        </authorList>
    </citation>
    <scope>NUCLEOTIDE SEQUENCE [LARGE SCALE GENOMIC DNA]</scope>
    <source>
        <strain evidence="1 2">BR7-21</strain>
    </source>
</reference>
<evidence type="ECO:0000313" key="2">
    <source>
        <dbReference type="Proteomes" id="UP000321805"/>
    </source>
</evidence>
<gene>
    <name evidence="1" type="ORF">FSW04_09700</name>
</gene>